<organism evidence="2 3">
    <name type="scientific">Mesorhizobium shangrilense</name>
    <dbReference type="NCBI Taxonomy" id="460060"/>
    <lineage>
        <taxon>Bacteria</taxon>
        <taxon>Pseudomonadati</taxon>
        <taxon>Pseudomonadota</taxon>
        <taxon>Alphaproteobacteria</taxon>
        <taxon>Hyphomicrobiales</taxon>
        <taxon>Phyllobacteriaceae</taxon>
        <taxon>Mesorhizobium</taxon>
    </lineage>
</organism>
<gene>
    <name evidence="2" type="ORF">ABVQ20_24160</name>
</gene>
<dbReference type="RefSeq" id="WP_354461983.1">
    <property type="nucleotide sequence ID" value="NZ_JBEWSZ010000001.1"/>
</dbReference>
<feature type="compositionally biased region" description="Basic and acidic residues" evidence="1">
    <location>
        <begin position="1"/>
        <end position="10"/>
    </location>
</feature>
<name>A0ABV2DJ53_9HYPH</name>
<evidence type="ECO:0000256" key="1">
    <source>
        <dbReference type="SAM" id="MobiDB-lite"/>
    </source>
</evidence>
<dbReference type="Proteomes" id="UP001548832">
    <property type="component" value="Unassembled WGS sequence"/>
</dbReference>
<sequence length="170" mass="18087">MQQDCPEARKISRGPPSATKEGKQEKRFKRSDGDNREEKPKALSYDAGVSSQDNEQPVGIPGPRGGLEEVVDEAIARKIPRHSRQAVEADQARISGDFGSEGLSPLSDRGGRACSGGNRAGGCSANTLESVGFRQFQGGIGINDTAGDAALHHKITISGQTLRHRPLPKC</sequence>
<comment type="caution">
    <text evidence="2">The sequence shown here is derived from an EMBL/GenBank/DDBJ whole genome shotgun (WGS) entry which is preliminary data.</text>
</comment>
<reference evidence="2 3" key="1">
    <citation type="submission" date="2024-06" db="EMBL/GenBank/DDBJ databases">
        <authorList>
            <person name="Kim D.-U."/>
        </authorList>
    </citation>
    <scope>NUCLEOTIDE SEQUENCE [LARGE SCALE GENOMIC DNA]</scope>
    <source>
        <strain evidence="2 3">KACC15460</strain>
    </source>
</reference>
<feature type="compositionally biased region" description="Basic and acidic residues" evidence="1">
    <location>
        <begin position="20"/>
        <end position="41"/>
    </location>
</feature>
<proteinExistence type="predicted"/>
<keyword evidence="3" id="KW-1185">Reference proteome</keyword>
<dbReference type="EMBL" id="JBEWSZ010000001">
    <property type="protein sequence ID" value="MET2830076.1"/>
    <property type="molecule type" value="Genomic_DNA"/>
</dbReference>
<evidence type="ECO:0000313" key="3">
    <source>
        <dbReference type="Proteomes" id="UP001548832"/>
    </source>
</evidence>
<protein>
    <submittedName>
        <fullName evidence="2">Uncharacterized protein</fullName>
    </submittedName>
</protein>
<evidence type="ECO:0000313" key="2">
    <source>
        <dbReference type="EMBL" id="MET2830076.1"/>
    </source>
</evidence>
<accession>A0ABV2DJ53</accession>
<feature type="region of interest" description="Disordered" evidence="1">
    <location>
        <begin position="1"/>
        <end position="66"/>
    </location>
</feature>
<feature type="region of interest" description="Disordered" evidence="1">
    <location>
        <begin position="80"/>
        <end position="110"/>
    </location>
</feature>